<evidence type="ECO:0000313" key="1">
    <source>
        <dbReference type="EMBL" id="KAK7864665.1"/>
    </source>
</evidence>
<gene>
    <name evidence="1" type="ORF">R5R35_010936</name>
</gene>
<dbReference type="AlphaFoldDB" id="A0AAN9VMI7"/>
<dbReference type="EMBL" id="JAZDUA010000197">
    <property type="protein sequence ID" value="KAK7864665.1"/>
    <property type="molecule type" value="Genomic_DNA"/>
</dbReference>
<reference evidence="1 2" key="1">
    <citation type="submission" date="2024-03" db="EMBL/GenBank/DDBJ databases">
        <title>The genome assembly and annotation of the cricket Gryllus longicercus Weissman &amp; Gray.</title>
        <authorList>
            <person name="Szrajer S."/>
            <person name="Gray D."/>
            <person name="Ylla G."/>
        </authorList>
    </citation>
    <scope>NUCLEOTIDE SEQUENCE [LARGE SCALE GENOMIC DNA]</scope>
    <source>
        <strain evidence="1">DAG 2021-001</strain>
        <tissue evidence="1">Whole body minus gut</tissue>
    </source>
</reference>
<sequence>MSVISIYFDRVVEGYRMKLALLNNTIRSFIDRYEKIQ</sequence>
<name>A0AAN9VMI7_9ORTH</name>
<protein>
    <submittedName>
        <fullName evidence="1">Uncharacterized protein</fullName>
    </submittedName>
</protein>
<accession>A0AAN9VMI7</accession>
<dbReference type="Proteomes" id="UP001378592">
    <property type="component" value="Unassembled WGS sequence"/>
</dbReference>
<proteinExistence type="predicted"/>
<evidence type="ECO:0000313" key="2">
    <source>
        <dbReference type="Proteomes" id="UP001378592"/>
    </source>
</evidence>
<organism evidence="1 2">
    <name type="scientific">Gryllus longicercus</name>
    <dbReference type="NCBI Taxonomy" id="2509291"/>
    <lineage>
        <taxon>Eukaryota</taxon>
        <taxon>Metazoa</taxon>
        <taxon>Ecdysozoa</taxon>
        <taxon>Arthropoda</taxon>
        <taxon>Hexapoda</taxon>
        <taxon>Insecta</taxon>
        <taxon>Pterygota</taxon>
        <taxon>Neoptera</taxon>
        <taxon>Polyneoptera</taxon>
        <taxon>Orthoptera</taxon>
        <taxon>Ensifera</taxon>
        <taxon>Gryllidea</taxon>
        <taxon>Grylloidea</taxon>
        <taxon>Gryllidae</taxon>
        <taxon>Gryllinae</taxon>
        <taxon>Gryllus</taxon>
    </lineage>
</organism>
<keyword evidence="2" id="KW-1185">Reference proteome</keyword>
<comment type="caution">
    <text evidence="1">The sequence shown here is derived from an EMBL/GenBank/DDBJ whole genome shotgun (WGS) entry which is preliminary data.</text>
</comment>